<accession>A0A3N4GTI0</accession>
<dbReference type="Pfam" id="PF00583">
    <property type="entry name" value="Acetyltransf_1"/>
    <property type="match status" value="1"/>
</dbReference>
<dbReference type="InterPro" id="IPR000182">
    <property type="entry name" value="GNAT_dom"/>
</dbReference>
<keyword evidence="5" id="KW-1185">Reference proteome</keyword>
<protein>
    <submittedName>
        <fullName evidence="4">GNAT family N-acetyltransferase</fullName>
    </submittedName>
</protein>
<dbReference type="CDD" id="cd04301">
    <property type="entry name" value="NAT_SF"/>
    <property type="match status" value="1"/>
</dbReference>
<name>A0A3N4GTI0_9ACTN</name>
<dbReference type="EMBL" id="RKMH01000001">
    <property type="protein sequence ID" value="RPA66112.1"/>
    <property type="molecule type" value="Genomic_DNA"/>
</dbReference>
<evidence type="ECO:0000256" key="1">
    <source>
        <dbReference type="ARBA" id="ARBA00022679"/>
    </source>
</evidence>
<dbReference type="AlphaFoldDB" id="A0A3N4GTI0"/>
<evidence type="ECO:0000313" key="4">
    <source>
        <dbReference type="EMBL" id="RPA66112.1"/>
    </source>
</evidence>
<dbReference type="PANTHER" id="PTHR43877">
    <property type="entry name" value="AMINOALKYLPHOSPHONATE N-ACETYLTRANSFERASE-RELATED-RELATED"/>
    <property type="match status" value="1"/>
</dbReference>
<feature type="domain" description="N-acetyltransferase" evidence="3">
    <location>
        <begin position="25"/>
        <end position="183"/>
    </location>
</feature>
<dbReference type="PROSITE" id="PS51186">
    <property type="entry name" value="GNAT"/>
    <property type="match status" value="1"/>
</dbReference>
<keyword evidence="1 4" id="KW-0808">Transferase</keyword>
<gene>
    <name evidence="4" type="ORF">EF294_00495</name>
</gene>
<evidence type="ECO:0000313" key="5">
    <source>
        <dbReference type="Proteomes" id="UP000267536"/>
    </source>
</evidence>
<dbReference type="InterPro" id="IPR016181">
    <property type="entry name" value="Acyl_CoA_acyltransferase"/>
</dbReference>
<evidence type="ECO:0000259" key="3">
    <source>
        <dbReference type="PROSITE" id="PS51186"/>
    </source>
</evidence>
<proteinExistence type="predicted"/>
<dbReference type="GO" id="GO:0016747">
    <property type="term" value="F:acyltransferase activity, transferring groups other than amino-acyl groups"/>
    <property type="evidence" value="ECO:0007669"/>
    <property type="project" value="InterPro"/>
</dbReference>
<organism evidence="4 5">
    <name type="scientific">Gordonia oryzae</name>
    <dbReference type="NCBI Taxonomy" id="2487349"/>
    <lineage>
        <taxon>Bacteria</taxon>
        <taxon>Bacillati</taxon>
        <taxon>Actinomycetota</taxon>
        <taxon>Actinomycetes</taxon>
        <taxon>Mycobacteriales</taxon>
        <taxon>Gordoniaceae</taxon>
        <taxon>Gordonia</taxon>
    </lineage>
</organism>
<dbReference type="OrthoDB" id="143110at2"/>
<dbReference type="SUPFAM" id="SSF55729">
    <property type="entry name" value="Acyl-CoA N-acyltransferases (Nat)"/>
    <property type="match status" value="1"/>
</dbReference>
<dbReference type="Proteomes" id="UP000267536">
    <property type="component" value="Unassembled WGS sequence"/>
</dbReference>
<evidence type="ECO:0000256" key="2">
    <source>
        <dbReference type="ARBA" id="ARBA00023315"/>
    </source>
</evidence>
<dbReference type="RefSeq" id="WP_123925072.1">
    <property type="nucleotide sequence ID" value="NZ_JBPSDP010000002.1"/>
</dbReference>
<comment type="caution">
    <text evidence="4">The sequence shown here is derived from an EMBL/GenBank/DDBJ whole genome shotgun (WGS) entry which is preliminary data.</text>
</comment>
<keyword evidence="2" id="KW-0012">Acyltransferase</keyword>
<reference evidence="4 5" key="1">
    <citation type="submission" date="2018-11" db="EMBL/GenBank/DDBJ databases">
        <title>Draft genome sequence of Gordonia sp. RS15-1S isolated from rice stems.</title>
        <authorList>
            <person name="Muangham S."/>
        </authorList>
    </citation>
    <scope>NUCLEOTIDE SEQUENCE [LARGE SCALE GENOMIC DNA]</scope>
    <source>
        <strain evidence="4 5">RS15-1S</strain>
    </source>
</reference>
<dbReference type="InterPro" id="IPR050832">
    <property type="entry name" value="Bact_Acetyltransf"/>
</dbReference>
<sequence length="189" mass="20799">MMVTVQVITDPRFAAEVAAVAAATFPLACPPHSAPANIDAFIRDNLAPADFARYIDAPESDVLLTRTDDDIPVGYALVHHREPTDADVAAVITDRPSSEVSKIYVLPDHHARGRTQSPSRLLMETAVERARARGAASIWLGVNQENARAQRFYTKMGFTRVGVKTFDLNGSVELDYVLSRPVRSRLLDR</sequence>
<dbReference type="Gene3D" id="3.40.630.30">
    <property type="match status" value="1"/>
</dbReference>